<dbReference type="GO" id="GO:0016747">
    <property type="term" value="F:acyltransferase activity, transferring groups other than amino-acyl groups"/>
    <property type="evidence" value="ECO:0007669"/>
    <property type="project" value="InterPro"/>
</dbReference>
<dbReference type="Pfam" id="PF13508">
    <property type="entry name" value="Acetyltransf_7"/>
    <property type="match status" value="1"/>
</dbReference>
<dbReference type="AlphaFoldDB" id="Q7MQ74"/>
<evidence type="ECO:0000259" key="1">
    <source>
        <dbReference type="PROSITE" id="PS51186"/>
    </source>
</evidence>
<dbReference type="Gene3D" id="3.40.630.30">
    <property type="match status" value="1"/>
</dbReference>
<proteinExistence type="predicted"/>
<protein>
    <submittedName>
        <fullName evidence="2">Predicted acetyltransferase</fullName>
    </submittedName>
</protein>
<dbReference type="KEGG" id="vvy:VV0134"/>
<dbReference type="HOGENOM" id="CLU_081840_3_0_6"/>
<dbReference type="STRING" id="672.VV93_v1c01210"/>
<accession>Q7MQ74</accession>
<dbReference type="Proteomes" id="UP000002675">
    <property type="component" value="Chromosome I"/>
</dbReference>
<reference evidence="2 3" key="1">
    <citation type="journal article" date="2003" name="Genome Res.">
        <title>Comparative genome analysis of Vibrio vulnificus, a marine pathogen.</title>
        <authorList>
            <person name="Chen C.Y."/>
            <person name="Wu K.M."/>
            <person name="Chang Y.C."/>
            <person name="Chang C.H."/>
            <person name="Tsai H.C."/>
            <person name="Liao T.L."/>
            <person name="Liu Y.M."/>
            <person name="Chen H.J."/>
            <person name="Shen A.B."/>
            <person name="Li J.C."/>
            <person name="Su T.L."/>
            <person name="Shao C.P."/>
            <person name="Lee C.T."/>
            <person name="Hor L.I."/>
            <person name="Tsai S.F."/>
        </authorList>
    </citation>
    <scope>NUCLEOTIDE SEQUENCE [LARGE SCALE GENOMIC DNA]</scope>
    <source>
        <strain evidence="2 3">YJ016</strain>
    </source>
</reference>
<feature type="domain" description="N-acetyltransferase" evidence="1">
    <location>
        <begin position="8"/>
        <end position="161"/>
    </location>
</feature>
<organism evidence="2 3">
    <name type="scientific">Vibrio vulnificus (strain YJ016)</name>
    <dbReference type="NCBI Taxonomy" id="196600"/>
    <lineage>
        <taxon>Bacteria</taxon>
        <taxon>Pseudomonadati</taxon>
        <taxon>Pseudomonadota</taxon>
        <taxon>Gammaproteobacteria</taxon>
        <taxon>Vibrionales</taxon>
        <taxon>Vibrionaceae</taxon>
        <taxon>Vibrio</taxon>
    </lineage>
</organism>
<dbReference type="EMBL" id="BA000037">
    <property type="protein sequence ID" value="BAC92898.1"/>
    <property type="molecule type" value="Genomic_DNA"/>
</dbReference>
<name>Q7MQ74_VIBVY</name>
<dbReference type="eggNOG" id="COG3153">
    <property type="taxonomic scope" value="Bacteria"/>
</dbReference>
<dbReference type="InterPro" id="IPR016181">
    <property type="entry name" value="Acyl_CoA_acyltransferase"/>
</dbReference>
<evidence type="ECO:0000313" key="3">
    <source>
        <dbReference type="Proteomes" id="UP000002675"/>
    </source>
</evidence>
<dbReference type="InterPro" id="IPR000182">
    <property type="entry name" value="GNAT_dom"/>
</dbReference>
<dbReference type="PROSITE" id="PS51186">
    <property type="entry name" value="GNAT"/>
    <property type="match status" value="1"/>
</dbReference>
<sequence length="187" mass="20665">MQTRDRDMKYALYKQEQTQEVITLFKDTFSDSEGKEEGALIAKLVEDFLTLPTKDEDLYVFIAQDESERIVGSIIFSRLSFPNGENIFLLAPVAVATDCHGQGVGQGLIKFGLATLKEKGVTVAITYGDINFYSKTGFATISQDVIQAPLDLSYPEGWIAQSLVGEAVPHVVCKPTCLKAIDNPSYW</sequence>
<evidence type="ECO:0000313" key="2">
    <source>
        <dbReference type="EMBL" id="BAC92898.1"/>
    </source>
</evidence>
<dbReference type="SUPFAM" id="SSF55729">
    <property type="entry name" value="Acyl-CoA N-acyltransferases (Nat)"/>
    <property type="match status" value="1"/>
</dbReference>
<dbReference type="CDD" id="cd04301">
    <property type="entry name" value="NAT_SF"/>
    <property type="match status" value="1"/>
</dbReference>
<keyword evidence="2" id="KW-0808">Transferase</keyword>
<gene>
    <name evidence="2" type="ordered locus">VV0134</name>
</gene>